<evidence type="ECO:0000313" key="2">
    <source>
        <dbReference type="Proteomes" id="UP000886523"/>
    </source>
</evidence>
<organism evidence="1 2">
    <name type="scientific">Hydnum rufescens UP504</name>
    <dbReference type="NCBI Taxonomy" id="1448309"/>
    <lineage>
        <taxon>Eukaryota</taxon>
        <taxon>Fungi</taxon>
        <taxon>Dikarya</taxon>
        <taxon>Basidiomycota</taxon>
        <taxon>Agaricomycotina</taxon>
        <taxon>Agaricomycetes</taxon>
        <taxon>Cantharellales</taxon>
        <taxon>Hydnaceae</taxon>
        <taxon>Hydnum</taxon>
    </lineage>
</organism>
<sequence length="151" mass="16511">MTTNGIQHHTPTLVGLHYVKAHLKKANETYGKIWISQTPAMKTTTDNIWYHTPTVVGVVIHDLLSITTHSLWWVCGNTWSLPSVTTHPTSTQTSPQYLQPPKPGVPAPHNGMSNCTGAKRAAEAALLQTGQTLLGALKEFCTSRPVNYLIS</sequence>
<accession>A0A9P6AK62</accession>
<evidence type="ECO:0000313" key="1">
    <source>
        <dbReference type="EMBL" id="KAF9507312.1"/>
    </source>
</evidence>
<dbReference type="AlphaFoldDB" id="A0A9P6AK62"/>
<proteinExistence type="predicted"/>
<name>A0A9P6AK62_9AGAM</name>
<dbReference type="EMBL" id="MU129084">
    <property type="protein sequence ID" value="KAF9507312.1"/>
    <property type="molecule type" value="Genomic_DNA"/>
</dbReference>
<reference evidence="1" key="1">
    <citation type="journal article" date="2020" name="Nat. Commun.">
        <title>Large-scale genome sequencing of mycorrhizal fungi provides insights into the early evolution of symbiotic traits.</title>
        <authorList>
            <person name="Miyauchi S."/>
            <person name="Kiss E."/>
            <person name="Kuo A."/>
            <person name="Drula E."/>
            <person name="Kohler A."/>
            <person name="Sanchez-Garcia M."/>
            <person name="Morin E."/>
            <person name="Andreopoulos B."/>
            <person name="Barry K.W."/>
            <person name="Bonito G."/>
            <person name="Buee M."/>
            <person name="Carver A."/>
            <person name="Chen C."/>
            <person name="Cichocki N."/>
            <person name="Clum A."/>
            <person name="Culley D."/>
            <person name="Crous P.W."/>
            <person name="Fauchery L."/>
            <person name="Girlanda M."/>
            <person name="Hayes R.D."/>
            <person name="Keri Z."/>
            <person name="LaButti K."/>
            <person name="Lipzen A."/>
            <person name="Lombard V."/>
            <person name="Magnuson J."/>
            <person name="Maillard F."/>
            <person name="Murat C."/>
            <person name="Nolan M."/>
            <person name="Ohm R.A."/>
            <person name="Pangilinan J."/>
            <person name="Pereira M.F."/>
            <person name="Perotto S."/>
            <person name="Peter M."/>
            <person name="Pfister S."/>
            <person name="Riley R."/>
            <person name="Sitrit Y."/>
            <person name="Stielow J.B."/>
            <person name="Szollosi G."/>
            <person name="Zifcakova L."/>
            <person name="Stursova M."/>
            <person name="Spatafora J.W."/>
            <person name="Tedersoo L."/>
            <person name="Vaario L.M."/>
            <person name="Yamada A."/>
            <person name="Yan M."/>
            <person name="Wang P."/>
            <person name="Xu J."/>
            <person name="Bruns T."/>
            <person name="Baldrian P."/>
            <person name="Vilgalys R."/>
            <person name="Dunand C."/>
            <person name="Henrissat B."/>
            <person name="Grigoriev I.V."/>
            <person name="Hibbett D."/>
            <person name="Nagy L.G."/>
            <person name="Martin F.M."/>
        </authorList>
    </citation>
    <scope>NUCLEOTIDE SEQUENCE</scope>
    <source>
        <strain evidence="1">UP504</strain>
    </source>
</reference>
<gene>
    <name evidence="1" type="ORF">BS47DRAFT_1366725</name>
</gene>
<comment type="caution">
    <text evidence="1">The sequence shown here is derived from an EMBL/GenBank/DDBJ whole genome shotgun (WGS) entry which is preliminary data.</text>
</comment>
<protein>
    <submittedName>
        <fullName evidence="1">Uncharacterized protein</fullName>
    </submittedName>
</protein>
<keyword evidence="2" id="KW-1185">Reference proteome</keyword>
<dbReference type="Proteomes" id="UP000886523">
    <property type="component" value="Unassembled WGS sequence"/>
</dbReference>